<dbReference type="EMBL" id="FQVT01000004">
    <property type="protein sequence ID" value="SHF98822.1"/>
    <property type="molecule type" value="Genomic_DNA"/>
</dbReference>
<dbReference type="AlphaFoldDB" id="A0A1M5G5W1"/>
<evidence type="ECO:0000313" key="2">
    <source>
        <dbReference type="EMBL" id="SHF98822.1"/>
    </source>
</evidence>
<dbReference type="InterPro" id="IPR034660">
    <property type="entry name" value="DinB/YfiT-like"/>
</dbReference>
<evidence type="ECO:0000313" key="3">
    <source>
        <dbReference type="Proteomes" id="UP000183945"/>
    </source>
</evidence>
<reference evidence="3" key="1">
    <citation type="submission" date="2016-11" db="EMBL/GenBank/DDBJ databases">
        <authorList>
            <person name="Varghese N."/>
            <person name="Submissions S."/>
        </authorList>
    </citation>
    <scope>NUCLEOTIDE SEQUENCE [LARGE SCALE GENOMIC DNA]</scope>
    <source>
        <strain evidence="3">DSM 24579</strain>
    </source>
</reference>
<dbReference type="STRING" id="1073325.SAMN05444483_1041"/>
<dbReference type="Gene3D" id="1.20.120.450">
    <property type="entry name" value="dinb family like domain"/>
    <property type="match status" value="1"/>
</dbReference>
<sequence length="177" mass="20070">MTKNKPEVWLRGKLPGIPDLLQPAAHALLQSKEEVVNYMQDFPKELLWKEPGNRASVAFHLEHLTGVVDRMLSYAKNEKLSKAQYDYLESEGKPDEEISVDILVQNFKSKVAEAIVFLENTPTRELTTFRPVGRKELPSSLIGLLFHAAEHSQRHVGQLLVTISFVKEIEQFKMGGC</sequence>
<keyword evidence="3" id="KW-1185">Reference proteome</keyword>
<name>A0A1M5G5W1_SALEC</name>
<dbReference type="Proteomes" id="UP000183945">
    <property type="component" value="Unassembled WGS sequence"/>
</dbReference>
<evidence type="ECO:0000259" key="1">
    <source>
        <dbReference type="Pfam" id="PF12867"/>
    </source>
</evidence>
<dbReference type="RefSeq" id="WP_072878445.1">
    <property type="nucleotide sequence ID" value="NZ_FQVT01000004.1"/>
</dbReference>
<gene>
    <name evidence="2" type="ORF">SAMN05444483_1041</name>
</gene>
<dbReference type="SUPFAM" id="SSF109854">
    <property type="entry name" value="DinB/YfiT-like putative metalloenzymes"/>
    <property type="match status" value="1"/>
</dbReference>
<dbReference type="OrthoDB" id="1439983at2"/>
<organism evidence="2 3">
    <name type="scientific">Salegentibacter echinorum</name>
    <dbReference type="NCBI Taxonomy" id="1073325"/>
    <lineage>
        <taxon>Bacteria</taxon>
        <taxon>Pseudomonadati</taxon>
        <taxon>Bacteroidota</taxon>
        <taxon>Flavobacteriia</taxon>
        <taxon>Flavobacteriales</taxon>
        <taxon>Flavobacteriaceae</taxon>
        <taxon>Salegentibacter</taxon>
    </lineage>
</organism>
<proteinExistence type="predicted"/>
<protein>
    <submittedName>
        <fullName evidence="2">Uncharacterized damage-inducible protein DinB (Forms a four-helix bundle)</fullName>
    </submittedName>
</protein>
<dbReference type="Pfam" id="PF12867">
    <property type="entry name" value="DinB_2"/>
    <property type="match status" value="1"/>
</dbReference>
<feature type="domain" description="DinB-like" evidence="1">
    <location>
        <begin position="33"/>
        <end position="159"/>
    </location>
</feature>
<accession>A0A1M5G5W1</accession>
<dbReference type="InterPro" id="IPR024775">
    <property type="entry name" value="DinB-like"/>
</dbReference>